<dbReference type="RefSeq" id="WP_011356950.1">
    <property type="nucleotide sequence ID" value="NZ_LVWG01000034.1"/>
</dbReference>
<evidence type="ECO:0000256" key="10">
    <source>
        <dbReference type="RuleBase" id="RU004008"/>
    </source>
</evidence>
<dbReference type="Gene3D" id="3.90.470.10">
    <property type="entry name" value="Ribosomal protein L22/L17"/>
    <property type="match status" value="1"/>
</dbReference>
<comment type="caution">
    <text evidence="11">The sequence shown here is derived from an EMBL/GenBank/DDBJ whole genome shotgun (WGS) entry which is preliminary data.</text>
</comment>
<evidence type="ECO:0000313" key="11">
    <source>
        <dbReference type="EMBL" id="KZK73755.1"/>
    </source>
</evidence>
<dbReference type="Proteomes" id="UP000076481">
    <property type="component" value="Unassembled WGS sequence"/>
</dbReference>
<gene>
    <name evidence="7" type="primary">rplV</name>
    <name evidence="11" type="ORF">A3K90_01115</name>
</gene>
<evidence type="ECO:0000256" key="5">
    <source>
        <dbReference type="ARBA" id="ARBA00023274"/>
    </source>
</evidence>
<comment type="subunit">
    <text evidence="7 9">Part of the 50S ribosomal subunit.</text>
</comment>
<dbReference type="InterPro" id="IPR001063">
    <property type="entry name" value="Ribosomal_uL22"/>
</dbReference>
<dbReference type="GO" id="GO:0022625">
    <property type="term" value="C:cytosolic large ribosomal subunit"/>
    <property type="evidence" value="ECO:0007669"/>
    <property type="project" value="TreeGrafter"/>
</dbReference>
<dbReference type="InterPro" id="IPR036394">
    <property type="entry name" value="Ribosomal_uL22_sf"/>
</dbReference>
<dbReference type="GO" id="GO:0019843">
    <property type="term" value="F:rRNA binding"/>
    <property type="evidence" value="ECO:0007669"/>
    <property type="project" value="UniProtKB-UniRule"/>
</dbReference>
<evidence type="ECO:0000256" key="7">
    <source>
        <dbReference type="HAMAP-Rule" id="MF_01331"/>
    </source>
</evidence>
<dbReference type="GO" id="GO:0003735">
    <property type="term" value="F:structural constituent of ribosome"/>
    <property type="evidence" value="ECO:0007669"/>
    <property type="project" value="InterPro"/>
</dbReference>
<dbReference type="SMR" id="A0A165L9U5"/>
<dbReference type="Pfam" id="PF00237">
    <property type="entry name" value="Ribosomal_L22"/>
    <property type="match status" value="1"/>
</dbReference>
<dbReference type="GO" id="GO:0006412">
    <property type="term" value="P:translation"/>
    <property type="evidence" value="ECO:0007669"/>
    <property type="project" value="UniProtKB-UniRule"/>
</dbReference>
<evidence type="ECO:0000256" key="8">
    <source>
        <dbReference type="RuleBase" id="RU004005"/>
    </source>
</evidence>
<comment type="function">
    <text evidence="7">The globular domain of the protein is located near the polypeptide exit tunnel on the outside of the subunit, while an extended beta-hairpin is found that lines the wall of the exit tunnel in the center of the 70S ribosome.</text>
</comment>
<evidence type="ECO:0000256" key="1">
    <source>
        <dbReference type="ARBA" id="ARBA00009451"/>
    </source>
</evidence>
<evidence type="ECO:0000256" key="2">
    <source>
        <dbReference type="ARBA" id="ARBA00022730"/>
    </source>
</evidence>
<organism evidence="11 12">
    <name type="scientific">Pelodictyon luteolum</name>
    <dbReference type="NCBI Taxonomy" id="1100"/>
    <lineage>
        <taxon>Bacteria</taxon>
        <taxon>Pseudomonadati</taxon>
        <taxon>Chlorobiota</taxon>
        <taxon>Chlorobiia</taxon>
        <taxon>Chlorobiales</taxon>
        <taxon>Chlorobiaceae</taxon>
        <taxon>Chlorobium/Pelodictyon group</taxon>
        <taxon>Pelodictyon</taxon>
    </lineage>
</organism>
<dbReference type="HAMAP" id="MF_01331_B">
    <property type="entry name" value="Ribosomal_uL22_B"/>
    <property type="match status" value="1"/>
</dbReference>
<proteinExistence type="inferred from homology"/>
<dbReference type="CDD" id="cd00336">
    <property type="entry name" value="Ribosomal_L22"/>
    <property type="match status" value="1"/>
</dbReference>
<protein>
    <recommendedName>
        <fullName evidence="6 7">Large ribosomal subunit protein uL22</fullName>
    </recommendedName>
</protein>
<evidence type="ECO:0000256" key="3">
    <source>
        <dbReference type="ARBA" id="ARBA00022884"/>
    </source>
</evidence>
<sequence length="119" mass="13176">MQAKAILRHTPTSPRKMRLVAGLVRGKAVDQAKAILLNSTKAASRNALQTLKSAVANYAQLNPDERVGDQELFVKSVFVDEGATLKRMLPAPMGRAYRVRKRSNHLTIIVDKVKNPETK</sequence>
<keyword evidence="5 7" id="KW-0687">Ribonucleoprotein</keyword>
<comment type="similarity">
    <text evidence="1 7 8">Belongs to the universal ribosomal protein uL22 family.</text>
</comment>
<evidence type="ECO:0000313" key="12">
    <source>
        <dbReference type="Proteomes" id="UP000076481"/>
    </source>
</evidence>
<dbReference type="PANTHER" id="PTHR13501">
    <property type="entry name" value="CHLOROPLAST 50S RIBOSOMAL PROTEIN L22-RELATED"/>
    <property type="match status" value="1"/>
</dbReference>
<evidence type="ECO:0000256" key="6">
    <source>
        <dbReference type="ARBA" id="ARBA00035207"/>
    </source>
</evidence>
<reference evidence="11 12" key="1">
    <citation type="submission" date="2016-03" db="EMBL/GenBank/DDBJ databases">
        <title>Speciation and ecological success in dimly lit waters: horizontal gene transfer in a green sulfur bacteria bloom unveiled by metagenomic assembly.</title>
        <authorList>
            <person name="Llorens-Mares T."/>
            <person name="Liu Z."/>
            <person name="Allen L.Z."/>
            <person name="Rusch D.B."/>
            <person name="Craig M.T."/>
            <person name="Dupont C.L."/>
            <person name="Bryant D.A."/>
            <person name="Casamayor E.O."/>
        </authorList>
    </citation>
    <scope>NUCLEOTIDE SEQUENCE [LARGE SCALE GENOMIC DNA]</scope>
    <source>
        <strain evidence="11">CIII</strain>
    </source>
</reference>
<dbReference type="SUPFAM" id="SSF54843">
    <property type="entry name" value="Ribosomal protein L22"/>
    <property type="match status" value="1"/>
</dbReference>
<dbReference type="InterPro" id="IPR047867">
    <property type="entry name" value="Ribosomal_uL22_bac/org-type"/>
</dbReference>
<keyword evidence="2 7" id="KW-0699">rRNA-binding</keyword>
<comment type="function">
    <text evidence="7 10">This protein binds specifically to 23S rRNA; its binding is stimulated by other ribosomal proteins, e.g., L4, L17, and L20. It is important during the early stages of 50S assembly. It makes multiple contacts with different domains of the 23S rRNA in the assembled 50S subunit and ribosome.</text>
</comment>
<evidence type="ECO:0000256" key="4">
    <source>
        <dbReference type="ARBA" id="ARBA00022980"/>
    </source>
</evidence>
<dbReference type="OMA" id="KRIQPRA"/>
<dbReference type="PANTHER" id="PTHR13501:SF8">
    <property type="entry name" value="LARGE RIBOSOMAL SUBUNIT PROTEIN UL22M"/>
    <property type="match status" value="1"/>
</dbReference>
<dbReference type="EMBL" id="LVWG01000034">
    <property type="protein sequence ID" value="KZK73755.1"/>
    <property type="molecule type" value="Genomic_DNA"/>
</dbReference>
<keyword evidence="4 7" id="KW-0689">Ribosomal protein</keyword>
<accession>A0A165L9U5</accession>
<dbReference type="NCBIfam" id="TIGR01044">
    <property type="entry name" value="rplV_bact"/>
    <property type="match status" value="1"/>
</dbReference>
<evidence type="ECO:0000256" key="9">
    <source>
        <dbReference type="RuleBase" id="RU004006"/>
    </source>
</evidence>
<dbReference type="InterPro" id="IPR005727">
    <property type="entry name" value="Ribosomal_uL22_bac/chlpt-type"/>
</dbReference>
<dbReference type="AlphaFoldDB" id="A0A165L9U5"/>
<name>A0A165L9U5_PELLU</name>
<keyword evidence="3 7" id="KW-0694">RNA-binding</keyword>